<evidence type="ECO:0000313" key="1">
    <source>
        <dbReference type="EMBL" id="KAF1969880.1"/>
    </source>
</evidence>
<organism evidence="1 2">
    <name type="scientific">Bimuria novae-zelandiae CBS 107.79</name>
    <dbReference type="NCBI Taxonomy" id="1447943"/>
    <lineage>
        <taxon>Eukaryota</taxon>
        <taxon>Fungi</taxon>
        <taxon>Dikarya</taxon>
        <taxon>Ascomycota</taxon>
        <taxon>Pezizomycotina</taxon>
        <taxon>Dothideomycetes</taxon>
        <taxon>Pleosporomycetidae</taxon>
        <taxon>Pleosporales</taxon>
        <taxon>Massarineae</taxon>
        <taxon>Didymosphaeriaceae</taxon>
        <taxon>Bimuria</taxon>
    </lineage>
</organism>
<dbReference type="Proteomes" id="UP000800036">
    <property type="component" value="Unassembled WGS sequence"/>
</dbReference>
<proteinExistence type="predicted"/>
<keyword evidence="2" id="KW-1185">Reference proteome</keyword>
<evidence type="ECO:0000313" key="2">
    <source>
        <dbReference type="Proteomes" id="UP000800036"/>
    </source>
</evidence>
<gene>
    <name evidence="1" type="ORF">BU23DRAFT_231535</name>
</gene>
<name>A0A6A5UZK1_9PLEO</name>
<accession>A0A6A5UZK1</accession>
<dbReference type="AlphaFoldDB" id="A0A6A5UZK1"/>
<dbReference type="EMBL" id="ML976705">
    <property type="protein sequence ID" value="KAF1969880.1"/>
    <property type="molecule type" value="Genomic_DNA"/>
</dbReference>
<sequence length="118" mass="12963">MSFTLLGHHDCKNCVASPAISSLLSPTLYASSKAPLLQLSRAEVQLPHSPLLSTPFLMLHSFLHYHTFYPEQLQLNVPRSSYSQRLDRMGVCNAVIVAGAYGIGRGMDRCGGVYRKGI</sequence>
<reference evidence="1" key="1">
    <citation type="journal article" date="2020" name="Stud. Mycol.">
        <title>101 Dothideomycetes genomes: a test case for predicting lifestyles and emergence of pathogens.</title>
        <authorList>
            <person name="Haridas S."/>
            <person name="Albert R."/>
            <person name="Binder M."/>
            <person name="Bloem J."/>
            <person name="Labutti K."/>
            <person name="Salamov A."/>
            <person name="Andreopoulos B."/>
            <person name="Baker S."/>
            <person name="Barry K."/>
            <person name="Bills G."/>
            <person name="Bluhm B."/>
            <person name="Cannon C."/>
            <person name="Castanera R."/>
            <person name="Culley D."/>
            <person name="Daum C."/>
            <person name="Ezra D."/>
            <person name="Gonzalez J."/>
            <person name="Henrissat B."/>
            <person name="Kuo A."/>
            <person name="Liang C."/>
            <person name="Lipzen A."/>
            <person name="Lutzoni F."/>
            <person name="Magnuson J."/>
            <person name="Mondo S."/>
            <person name="Nolan M."/>
            <person name="Ohm R."/>
            <person name="Pangilinan J."/>
            <person name="Park H.-J."/>
            <person name="Ramirez L."/>
            <person name="Alfaro M."/>
            <person name="Sun H."/>
            <person name="Tritt A."/>
            <person name="Yoshinaga Y."/>
            <person name="Zwiers L.-H."/>
            <person name="Turgeon B."/>
            <person name="Goodwin S."/>
            <person name="Spatafora J."/>
            <person name="Crous P."/>
            <person name="Grigoriev I."/>
        </authorList>
    </citation>
    <scope>NUCLEOTIDE SEQUENCE</scope>
    <source>
        <strain evidence="1">CBS 107.79</strain>
    </source>
</reference>
<protein>
    <submittedName>
        <fullName evidence="1">Uncharacterized protein</fullName>
    </submittedName>
</protein>